<protein>
    <recommendedName>
        <fullName evidence="5">DUF4064 domain-containing protein</fullName>
    </recommendedName>
</protein>
<dbReference type="STRING" id="80876.SAMN05421779_10486"/>
<evidence type="ECO:0008006" key="5">
    <source>
        <dbReference type="Google" id="ProtNLM"/>
    </source>
</evidence>
<feature type="transmembrane region" description="Helical" evidence="1">
    <location>
        <begin position="90"/>
        <end position="110"/>
    </location>
</feature>
<evidence type="ECO:0000313" key="4">
    <source>
        <dbReference type="Proteomes" id="UP000185678"/>
    </source>
</evidence>
<dbReference type="AlphaFoldDB" id="A0A1N7MFK2"/>
<name>A0A1N7MFK2_9PROT</name>
<dbReference type="EMBL" id="FTOA01000004">
    <property type="protein sequence ID" value="SIS84739.1"/>
    <property type="molecule type" value="Genomic_DNA"/>
</dbReference>
<organism evidence="3 4">
    <name type="scientific">Insolitispirillum peregrinum</name>
    <dbReference type="NCBI Taxonomy" id="80876"/>
    <lineage>
        <taxon>Bacteria</taxon>
        <taxon>Pseudomonadati</taxon>
        <taxon>Pseudomonadota</taxon>
        <taxon>Alphaproteobacteria</taxon>
        <taxon>Rhodospirillales</taxon>
        <taxon>Novispirillaceae</taxon>
        <taxon>Insolitispirillum</taxon>
    </lineage>
</organism>
<evidence type="ECO:0000256" key="2">
    <source>
        <dbReference type="SAM" id="SignalP"/>
    </source>
</evidence>
<keyword evidence="4" id="KW-1185">Reference proteome</keyword>
<evidence type="ECO:0000256" key="1">
    <source>
        <dbReference type="SAM" id="Phobius"/>
    </source>
</evidence>
<dbReference type="RefSeq" id="WP_076400544.1">
    <property type="nucleotide sequence ID" value="NZ_FTOA01000004.1"/>
</dbReference>
<keyword evidence="1" id="KW-0472">Membrane</keyword>
<keyword evidence="2" id="KW-0732">Signal</keyword>
<feature type="signal peptide" evidence="2">
    <location>
        <begin position="1"/>
        <end position="22"/>
    </location>
</feature>
<evidence type="ECO:0000313" key="3">
    <source>
        <dbReference type="EMBL" id="SIS84739.1"/>
    </source>
</evidence>
<reference evidence="3 4" key="1">
    <citation type="submission" date="2017-01" db="EMBL/GenBank/DDBJ databases">
        <authorList>
            <person name="Mah S.A."/>
            <person name="Swanson W.J."/>
            <person name="Moy G.W."/>
            <person name="Vacquier V.D."/>
        </authorList>
    </citation>
    <scope>NUCLEOTIDE SEQUENCE [LARGE SCALE GENOMIC DNA]</scope>
    <source>
        <strain evidence="3 4">DSM 11589</strain>
    </source>
</reference>
<gene>
    <name evidence="3" type="ORF">SAMN05421779_10486</name>
</gene>
<keyword evidence="1" id="KW-1133">Transmembrane helix</keyword>
<dbReference type="Proteomes" id="UP000185678">
    <property type="component" value="Unassembled WGS sequence"/>
</dbReference>
<keyword evidence="1" id="KW-0812">Transmembrane</keyword>
<proteinExistence type="predicted"/>
<sequence>MKNKTSSAALLIAAISASAALAFIPGFFAWQEEHRARLQVAELIDIEARNNFLFFCYMLSSCIFLLIAFITIMIACHYRYTPFNKSAIKRLLFMIVISITSTLMGVYLAWHGADVWVNP</sequence>
<feature type="transmembrane region" description="Helical" evidence="1">
    <location>
        <begin position="52"/>
        <end position="78"/>
    </location>
</feature>
<accession>A0A1N7MFK2</accession>
<feature type="chain" id="PRO_5012862600" description="DUF4064 domain-containing protein" evidence="2">
    <location>
        <begin position="23"/>
        <end position="119"/>
    </location>
</feature>